<proteinExistence type="predicted"/>
<reference evidence="1" key="2">
    <citation type="submission" date="2022-06" db="UniProtKB">
        <authorList>
            <consortium name="EnsemblMetazoa"/>
        </authorList>
    </citation>
    <scope>IDENTIFICATION</scope>
    <source>
        <strain evidence="1">p50T (Dazao)</strain>
    </source>
</reference>
<protein>
    <recommendedName>
        <fullName evidence="3">CCHC-type domain-containing protein</fullName>
    </recommendedName>
</protein>
<dbReference type="EnsemblMetazoa" id="XM_038014231.1">
    <property type="protein sequence ID" value="XP_037870159.1"/>
    <property type="gene ID" value="LOC119629184"/>
</dbReference>
<dbReference type="RefSeq" id="XP_062530779.1">
    <property type="nucleotide sequence ID" value="XM_062674795.1"/>
</dbReference>
<sequence length="309" mass="34300">MGLVRGVPTEWSPEDIMQNTNVPIGCGEILKIRRLNYKVMINNTPTWKPSQTVVFTFDGQVLPKRVFMCYNSMPVKLYIYPTIQCFNCCRFGHTKVQCRSKPRCFKCGQGHTGDTCNVEEDCVSCCLCSGLHFASSKKCPEYVRQTDIKVTMAENSLSYIEASKLHPPISKSFADIVSSLPTKSVPGGNTVLPGSPSSRTISYKKTVFTKPRTPPQHSKGFDHVAHESLVRDYNMPEPSNGCALPSSSNANSQQTIAELITILIKLLSEPNLSIPSHAANLIRTYTNINNGQHGQVSSMELPQYYKQKA</sequence>
<name>A0A8R2LUN7_BOMMO</name>
<dbReference type="AlphaFoldDB" id="A0A8R2LUN7"/>
<evidence type="ECO:0008006" key="3">
    <source>
        <dbReference type="Google" id="ProtNLM"/>
    </source>
</evidence>
<reference evidence="2" key="1">
    <citation type="journal article" date="2008" name="Insect Biochem. Mol. Biol.">
        <title>The genome of a lepidopteran model insect, the silkworm Bombyx mori.</title>
        <authorList>
            <consortium name="International Silkworm Genome Consortium"/>
        </authorList>
    </citation>
    <scope>NUCLEOTIDE SEQUENCE [LARGE SCALE GENOMIC DNA]</scope>
    <source>
        <strain evidence="2">p50T</strain>
    </source>
</reference>
<dbReference type="Proteomes" id="UP000005204">
    <property type="component" value="Unassembled WGS sequence"/>
</dbReference>
<evidence type="ECO:0000313" key="1">
    <source>
        <dbReference type="EnsemblMetazoa" id="XP_037866499.1"/>
    </source>
</evidence>
<dbReference type="GeneID" id="134200914"/>
<dbReference type="KEGG" id="bmor:119628443"/>
<dbReference type="RefSeq" id="XP_037866499.1">
    <property type="nucleotide sequence ID" value="XM_038010571.1"/>
</dbReference>
<organism evidence="1 2">
    <name type="scientific">Bombyx mori</name>
    <name type="common">Silk moth</name>
    <dbReference type="NCBI Taxonomy" id="7091"/>
    <lineage>
        <taxon>Eukaryota</taxon>
        <taxon>Metazoa</taxon>
        <taxon>Ecdysozoa</taxon>
        <taxon>Arthropoda</taxon>
        <taxon>Hexapoda</taxon>
        <taxon>Insecta</taxon>
        <taxon>Pterygota</taxon>
        <taxon>Neoptera</taxon>
        <taxon>Endopterygota</taxon>
        <taxon>Lepidoptera</taxon>
        <taxon>Glossata</taxon>
        <taxon>Ditrysia</taxon>
        <taxon>Bombycoidea</taxon>
        <taxon>Bombycidae</taxon>
        <taxon>Bombycinae</taxon>
        <taxon>Bombyx</taxon>
    </lineage>
</organism>
<dbReference type="EnsemblMetazoa" id="XM_038010571.1">
    <property type="protein sequence ID" value="XP_037866499.1"/>
    <property type="gene ID" value="LOC119628443"/>
</dbReference>
<dbReference type="KEGG" id="bmor:134200914"/>
<accession>A0A8R2LUN7</accession>
<keyword evidence="2" id="KW-1185">Reference proteome</keyword>
<dbReference type="GeneID" id="119628443"/>
<evidence type="ECO:0000313" key="2">
    <source>
        <dbReference type="Proteomes" id="UP000005204"/>
    </source>
</evidence>